<dbReference type="Proteomes" id="UP001067121">
    <property type="component" value="Unassembled WGS sequence"/>
</dbReference>
<accession>A0AAP3FQM7</accession>
<gene>
    <name evidence="1" type="ORF">MOC71_05420</name>
</gene>
<dbReference type="EMBL" id="JALAOH010000011">
    <property type="protein sequence ID" value="MCY8316193.1"/>
    <property type="molecule type" value="Genomic_DNA"/>
</dbReference>
<organism evidence="1 2">
    <name type="scientific">Bacillus vallismortis</name>
    <dbReference type="NCBI Taxonomy" id="72361"/>
    <lineage>
        <taxon>Bacteria</taxon>
        <taxon>Bacillati</taxon>
        <taxon>Bacillota</taxon>
        <taxon>Bacilli</taxon>
        <taxon>Bacillales</taxon>
        <taxon>Bacillaceae</taxon>
        <taxon>Bacillus</taxon>
    </lineage>
</organism>
<reference evidence="1" key="1">
    <citation type="submission" date="2022-02" db="EMBL/GenBank/DDBJ databases">
        <title>Crop Bioprotection Bacillus Genome Sequencing.</title>
        <authorList>
            <person name="Dunlap C."/>
        </authorList>
    </citation>
    <scope>NUCLEOTIDE SEQUENCE</scope>
    <source>
        <strain evidence="1">98-1</strain>
    </source>
</reference>
<sequence length="103" mass="11747">MPTLDNLLEHKDDPMRKQLQRQMLKSGMTQVANTKLATVRKNLKPKFEMNSLQEELNDVYSALLYSFEGKAQKAIAQRISESALLIVNAENDGETFVTSFKTR</sequence>
<dbReference type="AlphaFoldDB" id="A0AAP3FQM7"/>
<evidence type="ECO:0000313" key="2">
    <source>
        <dbReference type="Proteomes" id="UP001067121"/>
    </source>
</evidence>
<protein>
    <submittedName>
        <fullName evidence="1">Uncharacterized protein</fullName>
    </submittedName>
</protein>
<dbReference type="RefSeq" id="WP_268530375.1">
    <property type="nucleotide sequence ID" value="NZ_JALAKO010000029.1"/>
</dbReference>
<name>A0AAP3FQM7_BACVA</name>
<comment type="caution">
    <text evidence="1">The sequence shown here is derived from an EMBL/GenBank/DDBJ whole genome shotgun (WGS) entry which is preliminary data.</text>
</comment>
<evidence type="ECO:0000313" key="1">
    <source>
        <dbReference type="EMBL" id="MCY8316193.1"/>
    </source>
</evidence>
<proteinExistence type="predicted"/>